<name>A0A8J5JR98_HOMAM</name>
<keyword evidence="1" id="KW-1015">Disulfide bond</keyword>
<dbReference type="InterPro" id="IPR036179">
    <property type="entry name" value="Ig-like_dom_sf"/>
</dbReference>
<dbReference type="InterPro" id="IPR013162">
    <property type="entry name" value="CD80_C2-set"/>
</dbReference>
<gene>
    <name evidence="4" type="ORF">Hamer_G020710</name>
</gene>
<dbReference type="Gene3D" id="2.60.40.10">
    <property type="entry name" value="Immunoglobulins"/>
    <property type="match status" value="1"/>
</dbReference>
<feature type="domain" description="Ig-like" evidence="3">
    <location>
        <begin position="84"/>
        <end position="185"/>
    </location>
</feature>
<evidence type="ECO:0000313" key="4">
    <source>
        <dbReference type="EMBL" id="KAG7162827.1"/>
    </source>
</evidence>
<protein>
    <submittedName>
        <fullName evidence="4">Putative CD80-like C2-set immunoglobulin domain-containing protein 1</fullName>
    </submittedName>
</protein>
<dbReference type="PANTHER" id="PTHR21261">
    <property type="entry name" value="BEAT PROTEIN"/>
    <property type="match status" value="1"/>
</dbReference>
<dbReference type="Pfam" id="PF08205">
    <property type="entry name" value="C2-set_2"/>
    <property type="match status" value="1"/>
</dbReference>
<evidence type="ECO:0000256" key="2">
    <source>
        <dbReference type="SAM" id="MobiDB-lite"/>
    </source>
</evidence>
<dbReference type="InterPro" id="IPR007110">
    <property type="entry name" value="Ig-like_dom"/>
</dbReference>
<evidence type="ECO:0000313" key="5">
    <source>
        <dbReference type="Proteomes" id="UP000747542"/>
    </source>
</evidence>
<reference evidence="4" key="1">
    <citation type="journal article" date="2021" name="Sci. Adv.">
        <title>The American lobster genome reveals insights on longevity, neural, and immune adaptations.</title>
        <authorList>
            <person name="Polinski J.M."/>
            <person name="Zimin A.V."/>
            <person name="Clark K.F."/>
            <person name="Kohn A.B."/>
            <person name="Sadowski N."/>
            <person name="Timp W."/>
            <person name="Ptitsyn A."/>
            <person name="Khanna P."/>
            <person name="Romanova D.Y."/>
            <person name="Williams P."/>
            <person name="Greenwood S.J."/>
            <person name="Moroz L.L."/>
            <person name="Walt D.R."/>
            <person name="Bodnar A.G."/>
        </authorList>
    </citation>
    <scope>NUCLEOTIDE SEQUENCE</scope>
    <source>
        <strain evidence="4">GMGI-L3</strain>
    </source>
</reference>
<dbReference type="PANTHER" id="PTHR21261:SF15">
    <property type="entry name" value="BEATEN PATH IIIA, ISOFORM D-RELATED"/>
    <property type="match status" value="1"/>
</dbReference>
<evidence type="ECO:0000259" key="3">
    <source>
        <dbReference type="PROSITE" id="PS50835"/>
    </source>
</evidence>
<sequence length="368" mass="40811">MEKVHCTESTWADNSFLKHIAGGGGGGGDGCVCVADCPCNKYHALISLLFWFQMEASTGQVVVLKTATLATSGRYKCEVLAEAPAFNTLVEHAILTVVGDVVRINCTSAPSKPAAALTWYINGEVVKDKYLVHYSPFMDEDGLEQSTLGLHFRATHAHFPHNMMSLRCTASIGIFYNKTEEASLETHRPALSLESREHFYGSWGSPRIKQLLALRSGRRDQRVSQEQVRPPRSPRSKGPIPEISQELVQSEVFEKEEQAHLKNLYETICEKVSTMPRLILDLVTKANVVIHPLVTSALLSSFHHLSVHPMLHGHLYQYDDILPPPPSSVNISPCTSTVLLGRVLGDLSLTLSPYHSHLIGSPLIHYRW</sequence>
<feature type="non-terminal residue" evidence="4">
    <location>
        <position position="1"/>
    </location>
</feature>
<dbReference type="EMBL" id="JAHLQT010026991">
    <property type="protein sequence ID" value="KAG7162827.1"/>
    <property type="molecule type" value="Genomic_DNA"/>
</dbReference>
<evidence type="ECO:0000256" key="1">
    <source>
        <dbReference type="ARBA" id="ARBA00023157"/>
    </source>
</evidence>
<comment type="caution">
    <text evidence="4">The sequence shown here is derived from an EMBL/GenBank/DDBJ whole genome shotgun (WGS) entry which is preliminary data.</text>
</comment>
<organism evidence="4 5">
    <name type="scientific">Homarus americanus</name>
    <name type="common">American lobster</name>
    <dbReference type="NCBI Taxonomy" id="6706"/>
    <lineage>
        <taxon>Eukaryota</taxon>
        <taxon>Metazoa</taxon>
        <taxon>Ecdysozoa</taxon>
        <taxon>Arthropoda</taxon>
        <taxon>Crustacea</taxon>
        <taxon>Multicrustacea</taxon>
        <taxon>Malacostraca</taxon>
        <taxon>Eumalacostraca</taxon>
        <taxon>Eucarida</taxon>
        <taxon>Decapoda</taxon>
        <taxon>Pleocyemata</taxon>
        <taxon>Astacidea</taxon>
        <taxon>Nephropoidea</taxon>
        <taxon>Nephropidae</taxon>
        <taxon>Homarus</taxon>
    </lineage>
</organism>
<dbReference type="Proteomes" id="UP000747542">
    <property type="component" value="Unassembled WGS sequence"/>
</dbReference>
<dbReference type="PROSITE" id="PS50835">
    <property type="entry name" value="IG_LIKE"/>
    <property type="match status" value="1"/>
</dbReference>
<dbReference type="SUPFAM" id="SSF48726">
    <property type="entry name" value="Immunoglobulin"/>
    <property type="match status" value="1"/>
</dbReference>
<keyword evidence="5" id="KW-1185">Reference proteome</keyword>
<accession>A0A8J5JR98</accession>
<dbReference type="AlphaFoldDB" id="A0A8J5JR98"/>
<proteinExistence type="predicted"/>
<feature type="region of interest" description="Disordered" evidence="2">
    <location>
        <begin position="216"/>
        <end position="241"/>
    </location>
</feature>
<dbReference type="InterPro" id="IPR013783">
    <property type="entry name" value="Ig-like_fold"/>
</dbReference>